<sequence>MIRKSILFVALASTLAAGTAFAGTQVSGTVAKVDAAQGYVWLDNGVKYDVGTDFAHGVLPGNGVSLVVVQNGTGFDVVSAQPAGL</sequence>
<dbReference type="RefSeq" id="WP_168774945.1">
    <property type="nucleotide sequence ID" value="NZ_JAABNR010000009.1"/>
</dbReference>
<evidence type="ECO:0000313" key="2">
    <source>
        <dbReference type="EMBL" id="NBZ88140.1"/>
    </source>
</evidence>
<evidence type="ECO:0008006" key="4">
    <source>
        <dbReference type="Google" id="ProtNLM"/>
    </source>
</evidence>
<evidence type="ECO:0000256" key="1">
    <source>
        <dbReference type="SAM" id="SignalP"/>
    </source>
</evidence>
<keyword evidence="1" id="KW-0732">Signal</keyword>
<dbReference type="EMBL" id="JAABNR010000009">
    <property type="protein sequence ID" value="NBZ88140.1"/>
    <property type="molecule type" value="Genomic_DNA"/>
</dbReference>
<organism evidence="2 3">
    <name type="scientific">Stagnihabitans tardus</name>
    <dbReference type="NCBI Taxonomy" id="2699202"/>
    <lineage>
        <taxon>Bacteria</taxon>
        <taxon>Pseudomonadati</taxon>
        <taxon>Pseudomonadota</taxon>
        <taxon>Alphaproteobacteria</taxon>
        <taxon>Rhodobacterales</taxon>
        <taxon>Paracoccaceae</taxon>
        <taxon>Stagnihabitans</taxon>
    </lineage>
</organism>
<comment type="caution">
    <text evidence="2">The sequence shown here is derived from an EMBL/GenBank/DDBJ whole genome shotgun (WGS) entry which is preliminary data.</text>
</comment>
<dbReference type="Proteomes" id="UP001193501">
    <property type="component" value="Unassembled WGS sequence"/>
</dbReference>
<accession>A0AAE4YED4</accession>
<gene>
    <name evidence="2" type="ORF">GV832_11170</name>
</gene>
<proteinExistence type="predicted"/>
<protein>
    <recommendedName>
        <fullName evidence="4">DUF5666 domain-containing protein</fullName>
    </recommendedName>
</protein>
<keyword evidence="3" id="KW-1185">Reference proteome</keyword>
<evidence type="ECO:0000313" key="3">
    <source>
        <dbReference type="Proteomes" id="UP001193501"/>
    </source>
</evidence>
<name>A0AAE4YED4_9RHOB</name>
<feature type="chain" id="PRO_5042117914" description="DUF5666 domain-containing protein" evidence="1">
    <location>
        <begin position="23"/>
        <end position="85"/>
    </location>
</feature>
<reference evidence="2" key="1">
    <citation type="submission" date="2020-01" db="EMBL/GenBank/DDBJ databases">
        <authorList>
            <person name="Chen W.-M."/>
        </authorList>
    </citation>
    <scope>NUCLEOTIDE SEQUENCE</scope>
    <source>
        <strain evidence="2">CYK-10</strain>
    </source>
</reference>
<feature type="signal peptide" evidence="1">
    <location>
        <begin position="1"/>
        <end position="22"/>
    </location>
</feature>
<dbReference type="AlphaFoldDB" id="A0AAE4YED4"/>